<dbReference type="PANTHER" id="PTHR32251">
    <property type="entry name" value="3-OXO-5-ALPHA-STEROID 4-DEHYDROGENASE"/>
    <property type="match status" value="1"/>
</dbReference>
<evidence type="ECO:0000313" key="2">
    <source>
        <dbReference type="EMBL" id="RKO85048.1"/>
    </source>
</evidence>
<dbReference type="OrthoDB" id="201504at2759"/>
<keyword evidence="1" id="KW-0472">Membrane</keyword>
<keyword evidence="1" id="KW-0812">Transmembrane</keyword>
<dbReference type="Gene3D" id="1.20.120.1630">
    <property type="match status" value="1"/>
</dbReference>
<organism evidence="2 3">
    <name type="scientific">Blyttiomyces helicus</name>
    <dbReference type="NCBI Taxonomy" id="388810"/>
    <lineage>
        <taxon>Eukaryota</taxon>
        <taxon>Fungi</taxon>
        <taxon>Fungi incertae sedis</taxon>
        <taxon>Chytridiomycota</taxon>
        <taxon>Chytridiomycota incertae sedis</taxon>
        <taxon>Chytridiomycetes</taxon>
        <taxon>Chytridiomycetes incertae sedis</taxon>
        <taxon>Blyttiomyces</taxon>
    </lineage>
</organism>
<dbReference type="GO" id="GO:0016020">
    <property type="term" value="C:membrane"/>
    <property type="evidence" value="ECO:0007669"/>
    <property type="project" value="TreeGrafter"/>
</dbReference>
<dbReference type="EMBL" id="KZ999460">
    <property type="protein sequence ID" value="RKO85048.1"/>
    <property type="molecule type" value="Genomic_DNA"/>
</dbReference>
<protein>
    <recommendedName>
        <fullName evidence="4">Steroid 5-alpha reductase C-terminal domain-containing protein</fullName>
    </recommendedName>
</protein>
<keyword evidence="3" id="KW-1185">Reference proteome</keyword>
<keyword evidence="1" id="KW-1133">Transmembrane helix</keyword>
<feature type="transmembrane region" description="Helical" evidence="1">
    <location>
        <begin position="14"/>
        <end position="31"/>
    </location>
</feature>
<feature type="transmembrane region" description="Helical" evidence="1">
    <location>
        <begin position="63"/>
        <end position="80"/>
    </location>
</feature>
<sequence length="198" mass="22029">MACPSANHRESHRVVPILVFLHFGSFSFLPTEGLYQNILLLLIALPLHTASLSTTPWSPLDTLSLLLSILFLLGETIADNQQRAFQELKSAGRDPTGHGFVSEGLFAYSRHPNFFCEMGFWWGVYAFAAAATGGAGVHWTIVGPALLTLLFQGSTAFTEWISGRKYPFYKVYQRVTSRLIPLPRSETVQEAAERLKLL</sequence>
<evidence type="ECO:0008006" key="4">
    <source>
        <dbReference type="Google" id="ProtNLM"/>
    </source>
</evidence>
<evidence type="ECO:0000313" key="3">
    <source>
        <dbReference type="Proteomes" id="UP000269721"/>
    </source>
</evidence>
<dbReference type="Pfam" id="PF06966">
    <property type="entry name" value="DUF1295"/>
    <property type="match status" value="1"/>
</dbReference>
<gene>
    <name evidence="2" type="ORF">BDK51DRAFT_47085</name>
</gene>
<dbReference type="InterPro" id="IPR010721">
    <property type="entry name" value="UstE-like"/>
</dbReference>
<accession>A0A4P9W2M2</accession>
<dbReference type="Proteomes" id="UP000269721">
    <property type="component" value="Unassembled WGS sequence"/>
</dbReference>
<dbReference type="AlphaFoldDB" id="A0A4P9W2M2"/>
<name>A0A4P9W2M2_9FUNG</name>
<proteinExistence type="predicted"/>
<dbReference type="PANTHER" id="PTHR32251:SF23">
    <property type="entry name" value="3-OXO-5-ALPHA-STEROID 4-DEHYDROGENASE (DUF1295)"/>
    <property type="match status" value="1"/>
</dbReference>
<reference evidence="3" key="1">
    <citation type="journal article" date="2018" name="Nat. Microbiol.">
        <title>Leveraging single-cell genomics to expand the fungal tree of life.</title>
        <authorList>
            <person name="Ahrendt S.R."/>
            <person name="Quandt C.A."/>
            <person name="Ciobanu D."/>
            <person name="Clum A."/>
            <person name="Salamov A."/>
            <person name="Andreopoulos B."/>
            <person name="Cheng J.F."/>
            <person name="Woyke T."/>
            <person name="Pelin A."/>
            <person name="Henrissat B."/>
            <person name="Reynolds N.K."/>
            <person name="Benny G.L."/>
            <person name="Smith M.E."/>
            <person name="James T.Y."/>
            <person name="Grigoriev I.V."/>
        </authorList>
    </citation>
    <scope>NUCLEOTIDE SEQUENCE [LARGE SCALE GENOMIC DNA]</scope>
</reference>
<evidence type="ECO:0000256" key="1">
    <source>
        <dbReference type="SAM" id="Phobius"/>
    </source>
</evidence>